<feature type="region of interest" description="Disordered" evidence="1">
    <location>
        <begin position="1"/>
        <end position="99"/>
    </location>
</feature>
<evidence type="ECO:0000313" key="2">
    <source>
        <dbReference type="EMBL" id="QNS05504.1"/>
    </source>
</evidence>
<dbReference type="EMBL" id="CP061281">
    <property type="protein sequence ID" value="QNS05504.1"/>
    <property type="molecule type" value="Genomic_DNA"/>
</dbReference>
<accession>A0A7H1B9U9</accession>
<proteinExistence type="predicted"/>
<dbReference type="Pfam" id="PF21983">
    <property type="entry name" value="NikA-like"/>
    <property type="match status" value="1"/>
</dbReference>
<keyword evidence="3" id="KW-1185">Reference proteome</keyword>
<protein>
    <submittedName>
        <fullName evidence="2">MobC family plasmid mobilization relaxosome protein</fullName>
    </submittedName>
</protein>
<organism evidence="2 3">
    <name type="scientific">Streptomyces xanthii</name>
    <dbReference type="NCBI Taxonomy" id="2768069"/>
    <lineage>
        <taxon>Bacteria</taxon>
        <taxon>Bacillati</taxon>
        <taxon>Actinomycetota</taxon>
        <taxon>Actinomycetes</taxon>
        <taxon>Kitasatosporales</taxon>
        <taxon>Streptomycetaceae</taxon>
        <taxon>Streptomyces</taxon>
    </lineage>
</organism>
<gene>
    <name evidence="2" type="ORF">IAG42_19175</name>
</gene>
<dbReference type="AlphaFoldDB" id="A0A7H1B9U9"/>
<reference evidence="2 3" key="1">
    <citation type="submission" date="2020-09" db="EMBL/GenBank/DDBJ databases">
        <title>A novel species.</title>
        <authorList>
            <person name="Gao J."/>
        </authorList>
    </citation>
    <scope>NUCLEOTIDE SEQUENCE [LARGE SCALE GENOMIC DNA]</scope>
    <source>
        <strain evidence="2 3">CRXT-Y-14</strain>
    </source>
</reference>
<feature type="compositionally biased region" description="Basic and acidic residues" evidence="1">
    <location>
        <begin position="87"/>
        <end position="99"/>
    </location>
</feature>
<dbReference type="Proteomes" id="UP000516428">
    <property type="component" value="Chromosome"/>
</dbReference>
<evidence type="ECO:0000256" key="1">
    <source>
        <dbReference type="SAM" id="MobiDB-lite"/>
    </source>
</evidence>
<evidence type="ECO:0000313" key="3">
    <source>
        <dbReference type="Proteomes" id="UP000516428"/>
    </source>
</evidence>
<name>A0A7H1B9U9_9ACTN</name>
<dbReference type="KEGG" id="sxn:IAG42_19175"/>
<dbReference type="InterPro" id="IPR053842">
    <property type="entry name" value="NikA-like"/>
</dbReference>
<sequence>MRIPKQQLPTTTPEVKPNTKASTEPARYPAGPSTGRSHGEASAPGVAEAIGHQGVPEEEQPVADVPVPLPRAADEAALRRVARRRKPNPEGRRKDRVDARYSAEEKAAIVSKARSLNISGAHYVALVALGHVHGDLAPAGQRTALDDYIDELNALRQQVARIGHNVNQIARKLNSGGHPHPGDSGLLAQTGLTLTAVGTAVRHIAQATNQTVANKAAG</sequence>